<evidence type="ECO:0000313" key="10">
    <source>
        <dbReference type="Proteomes" id="UP001164632"/>
    </source>
</evidence>
<keyword evidence="9" id="KW-0969">Cilium</keyword>
<dbReference type="InterPro" id="IPR017585">
    <property type="entry name" value="SAF_FlgA"/>
</dbReference>
<keyword evidence="5 7" id="KW-0574">Periplasm</keyword>
<dbReference type="RefSeq" id="WP_267931773.1">
    <property type="nucleotide sequence ID" value="NZ_CP113257.1"/>
</dbReference>
<keyword evidence="9" id="KW-0966">Cell projection</keyword>
<dbReference type="AlphaFoldDB" id="A0AA47E280"/>
<sequence length="231" mass="25164">MLLLLLMPLLAFGQNGSDRQIIEAVDRHLNERLQREAKRQGWQGARLTHDTSLPASAARLPRCDQPLQVRPAGSSPSLLERQRLAVRCPGENGWTLELTSQAGVWLPTVHAQGIIERGQTIAGSDLRLEPIDIARAQRGYFHRLEEVQGMAAKRRIRAGQTLTPSLLAQPLAVKRGQPVKIIASNDGIEASTSGEALADGQPGEVIRVRNVRSGKVIDAQVVKEGVVSSTF</sequence>
<evidence type="ECO:0000259" key="8">
    <source>
        <dbReference type="SMART" id="SM00858"/>
    </source>
</evidence>
<comment type="subcellular location">
    <subcellularLocation>
        <location evidence="1 7">Periplasm</location>
    </subcellularLocation>
</comment>
<reference evidence="9" key="1">
    <citation type="submission" date="2022-11" db="EMBL/GenBank/DDBJ databases">
        <title>Genomic of Pseudomonas TF18.</title>
        <authorList>
            <person name="Liu T."/>
        </authorList>
    </citation>
    <scope>NUCLEOTIDE SEQUENCE</scope>
    <source>
        <strain evidence="9">TF18</strain>
    </source>
</reference>
<name>A0AA47E280_9GAMM</name>
<dbReference type="Gene3D" id="3.90.1210.10">
    <property type="entry name" value="Antifreeze-like/N-acetylneuraminic acid synthase C-terminal domain"/>
    <property type="match status" value="1"/>
</dbReference>
<evidence type="ECO:0000256" key="7">
    <source>
        <dbReference type="RuleBase" id="RU362063"/>
    </source>
</evidence>
<organism evidence="9 10">
    <name type="scientific">Stutzerimonas frequens</name>
    <dbReference type="NCBI Taxonomy" id="2968969"/>
    <lineage>
        <taxon>Bacteria</taxon>
        <taxon>Pseudomonadati</taxon>
        <taxon>Pseudomonadota</taxon>
        <taxon>Gammaproteobacteria</taxon>
        <taxon>Pseudomonadales</taxon>
        <taxon>Pseudomonadaceae</taxon>
        <taxon>Stutzerimonas</taxon>
    </lineage>
</organism>
<comment type="function">
    <text evidence="6 7">Involved in the assembly process of the P-ring formation. It may associate with FlgF on the rod constituting a structure essential for the P-ring assembly or may act as a modulator protein for the P-ring assembly.</text>
</comment>
<evidence type="ECO:0000256" key="3">
    <source>
        <dbReference type="ARBA" id="ARBA00014754"/>
    </source>
</evidence>
<dbReference type="EMBL" id="CP113257">
    <property type="protein sequence ID" value="WAE52820.1"/>
    <property type="molecule type" value="Genomic_DNA"/>
</dbReference>
<dbReference type="GO" id="GO:0044780">
    <property type="term" value="P:bacterial-type flagellum assembly"/>
    <property type="evidence" value="ECO:0007669"/>
    <property type="project" value="InterPro"/>
</dbReference>
<keyword evidence="4" id="KW-0732">Signal</keyword>
<evidence type="ECO:0000256" key="1">
    <source>
        <dbReference type="ARBA" id="ARBA00004418"/>
    </source>
</evidence>
<dbReference type="InterPro" id="IPR013974">
    <property type="entry name" value="SAF"/>
</dbReference>
<proteinExistence type="inferred from homology"/>
<dbReference type="GO" id="GO:0042597">
    <property type="term" value="C:periplasmic space"/>
    <property type="evidence" value="ECO:0007669"/>
    <property type="project" value="UniProtKB-SubCell"/>
</dbReference>
<dbReference type="Proteomes" id="UP001164632">
    <property type="component" value="Chromosome"/>
</dbReference>
<dbReference type="Gene3D" id="2.30.30.760">
    <property type="match status" value="1"/>
</dbReference>
<dbReference type="NCBIfam" id="TIGR03170">
    <property type="entry name" value="flgA_cterm"/>
    <property type="match status" value="1"/>
</dbReference>
<evidence type="ECO:0000256" key="5">
    <source>
        <dbReference type="ARBA" id="ARBA00022764"/>
    </source>
</evidence>
<gene>
    <name evidence="9" type="primary">flgA</name>
    <name evidence="9" type="ORF">OSV15_01125</name>
</gene>
<dbReference type="Pfam" id="PF13144">
    <property type="entry name" value="ChapFlgA"/>
    <property type="match status" value="1"/>
</dbReference>
<accession>A0AA47E280</accession>
<evidence type="ECO:0000313" key="9">
    <source>
        <dbReference type="EMBL" id="WAE52820.1"/>
    </source>
</evidence>
<keyword evidence="7" id="KW-1005">Bacterial flagellum biogenesis</keyword>
<feature type="domain" description="SAF" evidence="8">
    <location>
        <begin position="106"/>
        <end position="168"/>
    </location>
</feature>
<comment type="similarity">
    <text evidence="2 7">Belongs to the FlgA family.</text>
</comment>
<dbReference type="InterPro" id="IPR039246">
    <property type="entry name" value="Flagellar_FlgA"/>
</dbReference>
<dbReference type="PANTHER" id="PTHR36307">
    <property type="entry name" value="FLAGELLA BASAL BODY P-RING FORMATION PROTEIN FLGA"/>
    <property type="match status" value="1"/>
</dbReference>
<evidence type="ECO:0000256" key="6">
    <source>
        <dbReference type="ARBA" id="ARBA00025643"/>
    </source>
</evidence>
<dbReference type="PANTHER" id="PTHR36307:SF1">
    <property type="entry name" value="FLAGELLA BASAL BODY P-RING FORMATION PROTEIN FLGA"/>
    <property type="match status" value="1"/>
</dbReference>
<dbReference type="CDD" id="cd11614">
    <property type="entry name" value="SAF_CpaB_FlgA_like"/>
    <property type="match status" value="1"/>
</dbReference>
<dbReference type="SMART" id="SM00858">
    <property type="entry name" value="SAF"/>
    <property type="match status" value="1"/>
</dbReference>
<evidence type="ECO:0000256" key="2">
    <source>
        <dbReference type="ARBA" id="ARBA00010474"/>
    </source>
</evidence>
<evidence type="ECO:0000256" key="4">
    <source>
        <dbReference type="ARBA" id="ARBA00022729"/>
    </source>
</evidence>
<protein>
    <recommendedName>
        <fullName evidence="3 7">Flagella basal body P-ring formation protein FlgA</fullName>
    </recommendedName>
</protein>
<keyword evidence="9" id="KW-0282">Flagellum</keyword>